<evidence type="ECO:0000256" key="4">
    <source>
        <dbReference type="ARBA" id="ARBA00022679"/>
    </source>
</evidence>
<keyword evidence="4 6" id="KW-0808">Transferase</keyword>
<proteinExistence type="inferred from homology"/>
<comment type="pathway">
    <text evidence="1">Cell wall biogenesis; cell wall polysaccharide biosynthesis.</text>
</comment>
<dbReference type="InterPro" id="IPR001173">
    <property type="entry name" value="Glyco_trans_2-like"/>
</dbReference>
<dbReference type="Pfam" id="PF00535">
    <property type="entry name" value="Glycos_transf_2"/>
    <property type="match status" value="1"/>
</dbReference>
<dbReference type="Gene3D" id="3.90.550.10">
    <property type="entry name" value="Spore Coat Polysaccharide Biosynthesis Protein SpsA, Chain A"/>
    <property type="match status" value="1"/>
</dbReference>
<accession>A0A7M2Z1S3</accession>
<dbReference type="InterPro" id="IPR029044">
    <property type="entry name" value="Nucleotide-diphossugar_trans"/>
</dbReference>
<dbReference type="GO" id="GO:0016757">
    <property type="term" value="F:glycosyltransferase activity"/>
    <property type="evidence" value="ECO:0007669"/>
    <property type="project" value="UniProtKB-KW"/>
</dbReference>
<protein>
    <submittedName>
        <fullName evidence="6">Putative glycosyltransferase</fullName>
    </submittedName>
</protein>
<evidence type="ECO:0000259" key="5">
    <source>
        <dbReference type="Pfam" id="PF00535"/>
    </source>
</evidence>
<evidence type="ECO:0000256" key="2">
    <source>
        <dbReference type="ARBA" id="ARBA00006739"/>
    </source>
</evidence>
<reference evidence="7" key="2">
    <citation type="journal article" date="2019" name="MicrobiologyOpen">
        <title>High-quality draft genome sequence of Gaiella occulta isolated from a 150 meter deep mineral water borehole and comparison with the genome sequences of other deep-branching lineages of the phylum Actinobacteria.</title>
        <authorList>
            <person name="Severino R."/>
            <person name="Froufe H.J.C."/>
            <person name="Barroso C."/>
            <person name="Albuquerque L."/>
            <person name="Lobo-da-Cunha A."/>
            <person name="da Costa M.S."/>
            <person name="Egas C."/>
        </authorList>
    </citation>
    <scope>NUCLEOTIDE SEQUENCE [LARGE SCALE GENOMIC DNA]</scope>
    <source>
        <strain evidence="7">F2-233</strain>
    </source>
</reference>
<dbReference type="AlphaFoldDB" id="A0A7M2Z1S3"/>
<dbReference type="RefSeq" id="WP_181813327.1">
    <property type="nucleotide sequence ID" value="NZ_QQZY01000001.1"/>
</dbReference>
<keyword evidence="7" id="KW-1185">Reference proteome</keyword>
<comment type="caution">
    <text evidence="6">The sequence shown here is derived from an EMBL/GenBank/DDBJ whole genome shotgun (WGS) entry which is preliminary data.</text>
</comment>
<dbReference type="PANTHER" id="PTHR43179:SF12">
    <property type="entry name" value="GALACTOFURANOSYLTRANSFERASE GLFT2"/>
    <property type="match status" value="1"/>
</dbReference>
<dbReference type="CDD" id="cd04186">
    <property type="entry name" value="GT_2_like_c"/>
    <property type="match status" value="1"/>
</dbReference>
<organism evidence="6 7">
    <name type="scientific">Gaiella occulta</name>
    <dbReference type="NCBI Taxonomy" id="1002870"/>
    <lineage>
        <taxon>Bacteria</taxon>
        <taxon>Bacillati</taxon>
        <taxon>Actinomycetota</taxon>
        <taxon>Thermoleophilia</taxon>
        <taxon>Gaiellales</taxon>
        <taxon>Gaiellaceae</taxon>
        <taxon>Gaiella</taxon>
    </lineage>
</organism>
<keyword evidence="3" id="KW-0328">Glycosyltransferase</keyword>
<evidence type="ECO:0000256" key="3">
    <source>
        <dbReference type="ARBA" id="ARBA00022676"/>
    </source>
</evidence>
<gene>
    <name evidence="6" type="ORF">Gocc_0679</name>
</gene>
<evidence type="ECO:0000313" key="6">
    <source>
        <dbReference type="EMBL" id="RDI76260.1"/>
    </source>
</evidence>
<dbReference type="SUPFAM" id="SSF53448">
    <property type="entry name" value="Nucleotide-diphospho-sugar transferases"/>
    <property type="match status" value="1"/>
</dbReference>
<dbReference type="EMBL" id="QQZY01000001">
    <property type="protein sequence ID" value="RDI76260.1"/>
    <property type="molecule type" value="Genomic_DNA"/>
</dbReference>
<dbReference type="PANTHER" id="PTHR43179">
    <property type="entry name" value="RHAMNOSYLTRANSFERASE WBBL"/>
    <property type="match status" value="1"/>
</dbReference>
<feature type="domain" description="Glycosyltransferase 2-like" evidence="5">
    <location>
        <begin position="5"/>
        <end position="175"/>
    </location>
</feature>
<sequence length="306" mass="33486">MTATTVVIPSWNGADLLADCLAALWRQTLPPGEVIVIDNGSTDGTAAMLAEAFPEVRLVGLDRNRGFAAAVNAGIRASDTPLIALLNNDAVAEPGWLAALVEAADGERVGMVASKIVDAADPGRIEGIGLEVDPEGNPRQIGRGEPDGPGFVRCREVFGPIAAAALYRRQLLDEVGLFDEDFFAYLEDVDLAWRARRAGWRCLYAPGAVVAHRRGSTGRRIPRRVSYLAWRNHPWLLAKNADRRMLVRFALRQPLRDVADLARLLAARRPLDALVLVSARAAALARLPRMLRRRRNGARARRWRAA</sequence>
<comment type="similarity">
    <text evidence="2">Belongs to the glycosyltransferase 2 family.</text>
</comment>
<dbReference type="Proteomes" id="UP000254134">
    <property type="component" value="Unassembled WGS sequence"/>
</dbReference>
<evidence type="ECO:0000256" key="1">
    <source>
        <dbReference type="ARBA" id="ARBA00004776"/>
    </source>
</evidence>
<reference evidence="6 7" key="1">
    <citation type="submission" date="2018-07" db="EMBL/GenBank/DDBJ databases">
        <title>High-quality-draft genome sequence of Gaiella occulta.</title>
        <authorList>
            <person name="Severino R."/>
            <person name="Froufe H.J.C."/>
            <person name="Rainey F.A."/>
            <person name="Barroso C."/>
            <person name="Albuquerque L."/>
            <person name="Lobo-Da-Cunha A."/>
            <person name="Da Costa M.S."/>
            <person name="Egas C."/>
        </authorList>
    </citation>
    <scope>NUCLEOTIDE SEQUENCE [LARGE SCALE GENOMIC DNA]</scope>
    <source>
        <strain evidence="6 7">F2-233</strain>
    </source>
</reference>
<evidence type="ECO:0000313" key="7">
    <source>
        <dbReference type="Proteomes" id="UP000254134"/>
    </source>
</evidence>
<name>A0A7M2Z1S3_9ACTN</name>